<evidence type="ECO:0000313" key="4">
    <source>
        <dbReference type="Proteomes" id="UP000249842"/>
    </source>
</evidence>
<evidence type="ECO:0000313" key="3">
    <source>
        <dbReference type="EMBL" id="RAK60144.1"/>
    </source>
</evidence>
<feature type="domain" description="DUF2147" evidence="2">
    <location>
        <begin position="25"/>
        <end position="141"/>
    </location>
</feature>
<dbReference type="OrthoDB" id="9811671at2"/>
<keyword evidence="1" id="KW-0732">Signal</keyword>
<keyword evidence="4" id="KW-1185">Reference proteome</keyword>
<gene>
    <name evidence="3" type="ORF">DJ021_10180</name>
</gene>
<reference evidence="4" key="1">
    <citation type="submission" date="2018-05" db="EMBL/GenBank/DDBJ databases">
        <authorList>
            <person name="Li X."/>
        </authorList>
    </citation>
    <scope>NUCLEOTIDE SEQUENCE [LARGE SCALE GENOMIC DNA]</scope>
    <source>
        <strain evidence="4">HKS-05</strain>
    </source>
</reference>
<organism evidence="3 4">
    <name type="scientific">Phenylobacterium hankyongense</name>
    <dbReference type="NCBI Taxonomy" id="1813876"/>
    <lineage>
        <taxon>Bacteria</taxon>
        <taxon>Pseudomonadati</taxon>
        <taxon>Pseudomonadota</taxon>
        <taxon>Alphaproteobacteria</taxon>
        <taxon>Caulobacterales</taxon>
        <taxon>Caulobacteraceae</taxon>
        <taxon>Phenylobacterium</taxon>
    </lineage>
</organism>
<dbReference type="PANTHER" id="PTHR36919">
    <property type="entry name" value="BLR1215 PROTEIN"/>
    <property type="match status" value="1"/>
</dbReference>
<proteinExistence type="predicted"/>
<name>A0A328B2T0_9CAUL</name>
<evidence type="ECO:0000259" key="2">
    <source>
        <dbReference type="Pfam" id="PF09917"/>
    </source>
</evidence>
<protein>
    <submittedName>
        <fullName evidence="3">DUF2147 domain-containing protein</fullName>
    </submittedName>
</protein>
<dbReference type="Pfam" id="PF09917">
    <property type="entry name" value="DUF2147"/>
    <property type="match status" value="1"/>
</dbReference>
<evidence type="ECO:0000256" key="1">
    <source>
        <dbReference type="SAM" id="SignalP"/>
    </source>
</evidence>
<sequence>MRPLFFAAALSLAASPALAADPVEGDWLTPGGSAKVHIAPCAGQAAKLCGQIVWLKAPKDAAGAPKRDENNPDAGLQSRPIVGLPLIRDFRRVEMGRWIGGKVYDPQSGKTYDSKMSMNPDGTLKLEGCMMIICRAQTWKRPT</sequence>
<comment type="caution">
    <text evidence="3">The sequence shown here is derived from an EMBL/GenBank/DDBJ whole genome shotgun (WGS) entry which is preliminary data.</text>
</comment>
<dbReference type="RefSeq" id="WP_111457437.1">
    <property type="nucleotide sequence ID" value="NZ_QFYP01000001.1"/>
</dbReference>
<dbReference type="Proteomes" id="UP000249842">
    <property type="component" value="Unassembled WGS sequence"/>
</dbReference>
<feature type="signal peptide" evidence="1">
    <location>
        <begin position="1"/>
        <end position="19"/>
    </location>
</feature>
<accession>A0A328B2T0</accession>
<dbReference type="AlphaFoldDB" id="A0A328B2T0"/>
<dbReference type="EMBL" id="QFYP01000001">
    <property type="protein sequence ID" value="RAK60144.1"/>
    <property type="molecule type" value="Genomic_DNA"/>
</dbReference>
<dbReference type="Gene3D" id="2.40.128.520">
    <property type="match status" value="1"/>
</dbReference>
<feature type="chain" id="PRO_5016405752" evidence="1">
    <location>
        <begin position="20"/>
        <end position="143"/>
    </location>
</feature>
<dbReference type="PANTHER" id="PTHR36919:SF2">
    <property type="entry name" value="BLL6627 PROTEIN"/>
    <property type="match status" value="1"/>
</dbReference>
<dbReference type="InterPro" id="IPR019223">
    <property type="entry name" value="DUF2147"/>
</dbReference>